<keyword evidence="2" id="KW-1185">Reference proteome</keyword>
<evidence type="ECO:0000313" key="1">
    <source>
        <dbReference type="EMBL" id="MCD7449720.1"/>
    </source>
</evidence>
<dbReference type="Proteomes" id="UP000823775">
    <property type="component" value="Unassembled WGS sequence"/>
</dbReference>
<proteinExistence type="predicted"/>
<sequence>MEFYLALASDRGRRVSGWEKMRISKSIPQSEDSDLNPQEKDEVINGFSGWEAVGLTEKRRGSTIFLFVCFGGSGRRVVEGGWSRGLGEWLVTEGRWWSAARRGRGGKGNRRERKRGCVWNDGVERGLGKSLDGARSV</sequence>
<evidence type="ECO:0000313" key="2">
    <source>
        <dbReference type="Proteomes" id="UP000823775"/>
    </source>
</evidence>
<name>A0ABS8RUN6_DATST</name>
<gene>
    <name evidence="1" type="ORF">HAX54_001287</name>
</gene>
<reference evidence="1 2" key="1">
    <citation type="journal article" date="2021" name="BMC Genomics">
        <title>Datura genome reveals duplications of psychoactive alkaloid biosynthetic genes and high mutation rate following tissue culture.</title>
        <authorList>
            <person name="Rajewski A."/>
            <person name="Carter-House D."/>
            <person name="Stajich J."/>
            <person name="Litt A."/>
        </authorList>
    </citation>
    <scope>NUCLEOTIDE SEQUENCE [LARGE SCALE GENOMIC DNA]</scope>
    <source>
        <strain evidence="1">AR-01</strain>
    </source>
</reference>
<protein>
    <submittedName>
        <fullName evidence="1">Uncharacterized protein</fullName>
    </submittedName>
</protein>
<accession>A0ABS8RUN6</accession>
<comment type="caution">
    <text evidence="1">The sequence shown here is derived from an EMBL/GenBank/DDBJ whole genome shotgun (WGS) entry which is preliminary data.</text>
</comment>
<dbReference type="EMBL" id="JACEIK010000105">
    <property type="protein sequence ID" value="MCD7449720.1"/>
    <property type="molecule type" value="Genomic_DNA"/>
</dbReference>
<organism evidence="1 2">
    <name type="scientific">Datura stramonium</name>
    <name type="common">Jimsonweed</name>
    <name type="synonym">Common thornapple</name>
    <dbReference type="NCBI Taxonomy" id="4076"/>
    <lineage>
        <taxon>Eukaryota</taxon>
        <taxon>Viridiplantae</taxon>
        <taxon>Streptophyta</taxon>
        <taxon>Embryophyta</taxon>
        <taxon>Tracheophyta</taxon>
        <taxon>Spermatophyta</taxon>
        <taxon>Magnoliopsida</taxon>
        <taxon>eudicotyledons</taxon>
        <taxon>Gunneridae</taxon>
        <taxon>Pentapetalae</taxon>
        <taxon>asterids</taxon>
        <taxon>lamiids</taxon>
        <taxon>Solanales</taxon>
        <taxon>Solanaceae</taxon>
        <taxon>Solanoideae</taxon>
        <taxon>Datureae</taxon>
        <taxon>Datura</taxon>
    </lineage>
</organism>